<feature type="region of interest" description="Disordered" evidence="1">
    <location>
        <begin position="1462"/>
        <end position="1495"/>
    </location>
</feature>
<comment type="caution">
    <text evidence="3">The sequence shown here is derived from an EMBL/GenBank/DDBJ whole genome shotgun (WGS) entry which is preliminary data.</text>
</comment>
<evidence type="ECO:0000313" key="3">
    <source>
        <dbReference type="EMBL" id="GEY84560.1"/>
    </source>
</evidence>
<dbReference type="InterPro" id="IPR013103">
    <property type="entry name" value="RVT_2"/>
</dbReference>
<feature type="compositionally biased region" description="Polar residues" evidence="1">
    <location>
        <begin position="1384"/>
        <end position="1397"/>
    </location>
</feature>
<dbReference type="InterPro" id="IPR043502">
    <property type="entry name" value="DNA/RNA_pol_sf"/>
</dbReference>
<dbReference type="PANTHER" id="PTHR11439:SF495">
    <property type="entry name" value="REVERSE TRANSCRIPTASE, RNA-DEPENDENT DNA POLYMERASE-RELATED"/>
    <property type="match status" value="1"/>
</dbReference>
<accession>A0A699HUM9</accession>
<dbReference type="GO" id="GO:0003676">
    <property type="term" value="F:nucleic acid binding"/>
    <property type="evidence" value="ECO:0007669"/>
    <property type="project" value="InterPro"/>
</dbReference>
<feature type="region of interest" description="Disordered" evidence="1">
    <location>
        <begin position="1572"/>
        <end position="1600"/>
    </location>
</feature>
<gene>
    <name evidence="3" type="ORF">Tci_456534</name>
</gene>
<dbReference type="CDD" id="cd09272">
    <property type="entry name" value="RNase_HI_RT_Ty1"/>
    <property type="match status" value="1"/>
</dbReference>
<dbReference type="SUPFAM" id="SSF53098">
    <property type="entry name" value="Ribonuclease H-like"/>
    <property type="match status" value="1"/>
</dbReference>
<sequence length="1818" mass="197381">ETYDFASCVLSPKTNDSFSTVDVKLLPKSDVKDPSLTNDLPSCSFKENVKPPRNLCNKSGTVDRIPCKNTFVHPKKCFVCGTSVPTGTSIHACRSIPAASRNGSASIHAGRSIHAASRNGSASIHAARSIPAVSRNKPASIHAGKHIPAGRINKPAPFPASRSVPTDDGVLSLSPQQVVLGDITDLICNGVPRIMVDLINLHGLALNDQQVIGIVDSSCSRSMTGNKDKLDDFVQVKGGTVKFRGGDGKQHKASYKAISAVRIISEPLQLLHMDLFGPTSIRSINHKYYSLVVTDDFKNQLNKKVKAIRCDNGTEFRNAKLIALCGEKGIKRDYSNARTPKQNGFAERKNRTLIEAASSMLADSKLPIIFWTEAVSTACYVLNRVSITNPHHKTPYELLSGKVPNIRHLKPFSKKVEDTLNLRYLEDKPNVQGTHNTNILAGTHADDSEFECDELPSFPSNSFLGPMIHDVFAPMKNNLDYAEELARLQRQEYEAHSAAAKPGFEFSVDTAVPLPQADIKICRNLVPAVGDPAGSIVSTSGVPAGSLPTSSVPAGSLPTSSVPAGSLLASCVPASSVPASGVLAGSIVSTGGIPTCSVSASGVPAGSVPASSVPTSGVLAGSIVFAAFGDPAASASLPVVLTNTPATTSPLPPGHSLGSCEPTTRFPFPSDLGNHQPMAGIFSSSSYDDDFCADVTNLALNVAVDLVATKRVNIIHPQSQIIRALQSPVQTRSTVQKSKFGESAFISYVHTQNRTNHADHLRCLFSCFLSQLEPSSVAKSLEDPNWIAIVTKWILKNKRDARGIVVRNKSRLVAQGDRQEEGIDYDKVFALVARIEAICLFLAFASYIGFMVYQMDVKSAFLYGEIEEEVYVTQPKGFEDPYNPKHVNRVDKALYGLHQAPRACQDKYVKDMLKKFDMESMRTATTPYEVPKHKSKDEPDDAVNVHLFRSMIGSLMYLTASRPDIMFAMSACSRHQVTPLTSHLNAVKKIFKYLKGHPNLGLWYPRYSPFQLEAYSDSDYAGSHGDRKSTTGGCQFLGRSLISWQCKKQTVVATSSTEAKYVAAASCCGQVLWIQNQMLDYGFNFMNTMIFIDNQSTICIVKNLVFHQQIKHIEIRHHFIRDAYEKNLIQLLVRADDLVPAGSCIIPTDDHNKVSYLEKGKGWEAYEQILNFLNQSHIRYALTHRPTIVFDSLVKQFWATATVRTQETGPSDIISTINGNKVVVTESLIRTQLQLDDTTDPSTRPTFNFTAKLFSNVKLNWDGPHMPPLAPMLVVPAVRDGADAVAVHDVSPPPIVSPTHSTSGPSSVPQVTPVRDPTPMRDPTSVRVPTPSPVRAPTPDSPRPPSPPPITEVVGLTTSTRPSSPTRHTSVHADISEGGGEFVSSPQSNEASQTPTGMATGRDEDSAALTALSLKLDRCLNRVTTLENELGITKKVLGGAGEDTTPMEQDIDLEALHTLAHTSLGGDSSDTPAGRDAAKVPADTSMPSRNPSTTRRRLKKPFSFFAFAHFPEEVPAGASVPAATTTIPAGTMVDDSLPVDLLSEQEHVLKNLHDSQLGEELAKKIHAEQEAEFARQQEELAQKAQAERVASPTEHGDDVTEENMNKRLGMLLLRKRRELAEQSMVKPMTKTQQRDYMQDFVKNNSASVYNQGWTMKKVKALSIAQLRLEFEYIQQLLERSNLLNFRRSAFRPKPTLETPSAKRANHGAPRVHAASSQVPTGVPAALSFPADVSAHAATSSAPADILVPAVSTAHAAASVPAEPMVHTAESHVDDPLTVSEHVSIEPTVAAPTPLPLRTRRKHIAKKRVTPIVDMADAA</sequence>
<reference evidence="3" key="1">
    <citation type="journal article" date="2019" name="Sci. Rep.">
        <title>Draft genome of Tanacetum cinerariifolium, the natural source of mosquito coil.</title>
        <authorList>
            <person name="Yamashiro T."/>
            <person name="Shiraishi A."/>
            <person name="Satake H."/>
            <person name="Nakayama K."/>
        </authorList>
    </citation>
    <scope>NUCLEOTIDE SEQUENCE</scope>
</reference>
<name>A0A699HUM9_TANCI</name>
<feature type="non-terminal residue" evidence="3">
    <location>
        <position position="1"/>
    </location>
</feature>
<organism evidence="3">
    <name type="scientific">Tanacetum cinerariifolium</name>
    <name type="common">Dalmatian daisy</name>
    <name type="synonym">Chrysanthemum cinerariifolium</name>
    <dbReference type="NCBI Taxonomy" id="118510"/>
    <lineage>
        <taxon>Eukaryota</taxon>
        <taxon>Viridiplantae</taxon>
        <taxon>Streptophyta</taxon>
        <taxon>Embryophyta</taxon>
        <taxon>Tracheophyta</taxon>
        <taxon>Spermatophyta</taxon>
        <taxon>Magnoliopsida</taxon>
        <taxon>eudicotyledons</taxon>
        <taxon>Gunneridae</taxon>
        <taxon>Pentapetalae</taxon>
        <taxon>asterids</taxon>
        <taxon>campanulids</taxon>
        <taxon>Asterales</taxon>
        <taxon>Asteraceae</taxon>
        <taxon>Asteroideae</taxon>
        <taxon>Anthemideae</taxon>
        <taxon>Anthemidinae</taxon>
        <taxon>Tanacetum</taxon>
    </lineage>
</organism>
<dbReference type="Pfam" id="PF07727">
    <property type="entry name" value="RVT_2"/>
    <property type="match status" value="1"/>
</dbReference>
<feature type="domain" description="Integrase catalytic" evidence="2">
    <location>
        <begin position="306"/>
        <end position="403"/>
    </location>
</feature>
<feature type="region of interest" description="Disordered" evidence="1">
    <location>
        <begin position="1692"/>
        <end position="1716"/>
    </location>
</feature>
<dbReference type="Gene3D" id="3.30.420.10">
    <property type="entry name" value="Ribonuclease H-like superfamily/Ribonuclease H"/>
    <property type="match status" value="1"/>
</dbReference>
<feature type="compositionally biased region" description="Low complexity" evidence="1">
    <location>
        <begin position="1357"/>
        <end position="1368"/>
    </location>
</feature>
<dbReference type="InterPro" id="IPR012337">
    <property type="entry name" value="RNaseH-like_sf"/>
</dbReference>
<feature type="non-terminal residue" evidence="3">
    <location>
        <position position="1818"/>
    </location>
</feature>
<evidence type="ECO:0000259" key="2">
    <source>
        <dbReference type="PROSITE" id="PS50994"/>
    </source>
</evidence>
<dbReference type="SUPFAM" id="SSF56672">
    <property type="entry name" value="DNA/RNA polymerases"/>
    <property type="match status" value="1"/>
</dbReference>
<feature type="compositionally biased region" description="Pro residues" evidence="1">
    <location>
        <begin position="1330"/>
        <end position="1350"/>
    </location>
</feature>
<evidence type="ECO:0000256" key="1">
    <source>
        <dbReference type="SAM" id="MobiDB-lite"/>
    </source>
</evidence>
<protein>
    <recommendedName>
        <fullName evidence="2">Integrase catalytic domain-containing protein</fullName>
    </recommendedName>
</protein>
<dbReference type="GO" id="GO:0015074">
    <property type="term" value="P:DNA integration"/>
    <property type="evidence" value="ECO:0007669"/>
    <property type="project" value="InterPro"/>
</dbReference>
<feature type="region of interest" description="Disordered" evidence="1">
    <location>
        <begin position="1289"/>
        <end position="1402"/>
    </location>
</feature>
<dbReference type="PROSITE" id="PS50994">
    <property type="entry name" value="INTEGRASE"/>
    <property type="match status" value="1"/>
</dbReference>
<feature type="compositionally biased region" description="Polar residues" evidence="1">
    <location>
        <begin position="1298"/>
        <end position="1310"/>
    </location>
</feature>
<dbReference type="InterPro" id="IPR036397">
    <property type="entry name" value="RNaseH_sf"/>
</dbReference>
<dbReference type="EMBL" id="BKCJ010215269">
    <property type="protein sequence ID" value="GEY84560.1"/>
    <property type="molecule type" value="Genomic_DNA"/>
</dbReference>
<proteinExistence type="predicted"/>
<dbReference type="InterPro" id="IPR001584">
    <property type="entry name" value="Integrase_cat-core"/>
</dbReference>
<feature type="compositionally biased region" description="Basic and acidic residues" evidence="1">
    <location>
        <begin position="1572"/>
        <end position="1581"/>
    </location>
</feature>
<dbReference type="PANTHER" id="PTHR11439">
    <property type="entry name" value="GAG-POL-RELATED RETROTRANSPOSON"/>
    <property type="match status" value="1"/>
</dbReference>